<feature type="coiled-coil region" evidence="1">
    <location>
        <begin position="557"/>
        <end position="625"/>
    </location>
</feature>
<feature type="coiled-coil region" evidence="1">
    <location>
        <begin position="475"/>
        <end position="519"/>
    </location>
</feature>
<sequence length="746" mass="86405">MSKLPTPELISSVTDVNDLRNACLTLLRVAEKERESKKKYRTSATLLKQELDSVKLELRCLEEKNDALVECIQNNQNNLDSQNGTNENQKENLLEINNSNELQNTINTLELQIEEMKKQQEINVNKINTLNSNNLTLEQEKDLLETKLNKAETTIQSLNQQIQNLQTENISLQSEKETYDIKINNYEEKVTLLQAHLTQLKKTAQADSNLEEQLNSLTEENAKLSTKVSQMENLQIENVELKEKHKMEITKLSEENQSLLQKVDQLETQSKLNEISIKTAQLESQSDLELLKSENSKFKEEIEKLKSLNEEITQKVTDYEQKINEYELQNLQLSNDQKALVSITESNKVKAKERILKLKLANQQLEDSHKAEIENITAENEQKIHELQDQINTLQDEKNDLVEAHKEKVNKMKTQKKNLKSKIDLLKQENDKLKENINTLEISLHDSNAQSEVMVQRISEFEKSKDNNISLEKTNSSLNSTIQKMNIEIFELKEKLKSEEDLQAAVVDREKKITKLKEQIQMFIKADKEKTEKMRKMQDELCEMTEKIGVLSSSQGNLNAIDQLAKVEREKADLEKKIENSEASKQMIKKNQKLNEIIEKSNKLYIQLKDENEQLKRQLLKYQKSIQLSYAFNVICDILTVTNNSNGNNEKTESKTREVKIPKSEVANHSAVEEKIKKKKSREEKKLAQTAYLRRVLLQFFTEEEKNRSSLIPIILKLVGCNDEQVSAAMRQWERSSHLISGFFGF</sequence>
<evidence type="ECO:0000313" key="4">
    <source>
        <dbReference type="Proteomes" id="UP001470230"/>
    </source>
</evidence>
<reference evidence="3 4" key="1">
    <citation type="submission" date="2024-04" db="EMBL/GenBank/DDBJ databases">
        <title>Tritrichomonas musculus Genome.</title>
        <authorList>
            <person name="Alves-Ferreira E."/>
            <person name="Grigg M."/>
            <person name="Lorenzi H."/>
            <person name="Galac M."/>
        </authorList>
    </citation>
    <scope>NUCLEOTIDE SEQUENCE [LARGE SCALE GENOMIC DNA]</scope>
    <source>
        <strain evidence="3 4">EAF2021</strain>
    </source>
</reference>
<comment type="caution">
    <text evidence="3">The sequence shown here is derived from an EMBL/GenBank/DDBJ whole genome shotgun (WGS) entry which is preliminary data.</text>
</comment>
<gene>
    <name evidence="3" type="ORF">M9Y10_045987</name>
</gene>
<evidence type="ECO:0000313" key="3">
    <source>
        <dbReference type="EMBL" id="KAK8883337.1"/>
    </source>
</evidence>
<feature type="domain" description="GRIP" evidence="2">
    <location>
        <begin position="683"/>
        <end position="732"/>
    </location>
</feature>
<evidence type="ECO:0000256" key="1">
    <source>
        <dbReference type="SAM" id="Coils"/>
    </source>
</evidence>
<keyword evidence="4" id="KW-1185">Reference proteome</keyword>
<organism evidence="3 4">
    <name type="scientific">Tritrichomonas musculus</name>
    <dbReference type="NCBI Taxonomy" id="1915356"/>
    <lineage>
        <taxon>Eukaryota</taxon>
        <taxon>Metamonada</taxon>
        <taxon>Parabasalia</taxon>
        <taxon>Tritrichomonadida</taxon>
        <taxon>Tritrichomonadidae</taxon>
        <taxon>Tritrichomonas</taxon>
    </lineage>
</organism>
<dbReference type="PROSITE" id="PS50913">
    <property type="entry name" value="GRIP"/>
    <property type="match status" value="1"/>
</dbReference>
<dbReference type="Proteomes" id="UP001470230">
    <property type="component" value="Unassembled WGS sequence"/>
</dbReference>
<feature type="coiled-coil region" evidence="1">
    <location>
        <begin position="44"/>
        <end position="450"/>
    </location>
</feature>
<protein>
    <recommendedName>
        <fullName evidence="2">GRIP domain-containing protein</fullName>
    </recommendedName>
</protein>
<name>A0ABR2JYK5_9EUKA</name>
<evidence type="ECO:0000259" key="2">
    <source>
        <dbReference type="PROSITE" id="PS50913"/>
    </source>
</evidence>
<keyword evidence="1" id="KW-0175">Coiled coil</keyword>
<dbReference type="EMBL" id="JAPFFF010000009">
    <property type="protein sequence ID" value="KAK8883337.1"/>
    <property type="molecule type" value="Genomic_DNA"/>
</dbReference>
<proteinExistence type="predicted"/>
<accession>A0ABR2JYK5</accession>
<dbReference type="InterPro" id="IPR000237">
    <property type="entry name" value="GRIP_dom"/>
</dbReference>